<dbReference type="InterPro" id="IPR008801">
    <property type="entry name" value="RALF"/>
</dbReference>
<dbReference type="GO" id="GO:0005179">
    <property type="term" value="F:hormone activity"/>
    <property type="evidence" value="ECO:0007669"/>
    <property type="project" value="UniProtKB-KW"/>
</dbReference>
<evidence type="ECO:0000256" key="2">
    <source>
        <dbReference type="ARBA" id="ARBA00009178"/>
    </source>
</evidence>
<evidence type="ECO:0000256" key="1">
    <source>
        <dbReference type="ARBA" id="ARBA00004613"/>
    </source>
</evidence>
<reference evidence="9" key="1">
    <citation type="submission" date="2016-06" db="EMBL/GenBank/DDBJ databases">
        <title>Parallel loss of symbiosis genes in relatives of nitrogen-fixing non-legume Parasponia.</title>
        <authorList>
            <person name="Van Velzen R."/>
            <person name="Holmer R."/>
            <person name="Bu F."/>
            <person name="Rutten L."/>
            <person name="Van Zeijl A."/>
            <person name="Liu W."/>
            <person name="Santuari L."/>
            <person name="Cao Q."/>
            <person name="Sharma T."/>
            <person name="Shen D."/>
            <person name="Roswanjaya Y."/>
            <person name="Wardhani T."/>
            <person name="Kalhor M.S."/>
            <person name="Jansen J."/>
            <person name="Van den Hoogen J."/>
            <person name="Gungor B."/>
            <person name="Hartog M."/>
            <person name="Hontelez J."/>
            <person name="Verver J."/>
            <person name="Yang W.-C."/>
            <person name="Schijlen E."/>
            <person name="Repin R."/>
            <person name="Schilthuizen M."/>
            <person name="Schranz E."/>
            <person name="Heidstra R."/>
            <person name="Miyata K."/>
            <person name="Fedorova E."/>
            <person name="Kohlen W."/>
            <person name="Bisseling T."/>
            <person name="Smit S."/>
            <person name="Geurts R."/>
        </authorList>
    </citation>
    <scope>NUCLEOTIDE SEQUENCE [LARGE SCALE GENOMIC DNA]</scope>
    <source>
        <strain evidence="9">cv. WU1-14</strain>
    </source>
</reference>
<dbReference type="PANTHER" id="PTHR39112">
    <property type="entry name" value="PROTEIN RALF-LIKE 27-RELATED"/>
    <property type="match status" value="1"/>
</dbReference>
<dbReference type="PANTHER" id="PTHR39112:SF1">
    <property type="entry name" value="PROTEIN RALF-LIKE 27"/>
    <property type="match status" value="1"/>
</dbReference>
<feature type="signal peptide" evidence="7">
    <location>
        <begin position="1"/>
        <end position="29"/>
    </location>
</feature>
<dbReference type="Proteomes" id="UP000237105">
    <property type="component" value="Unassembled WGS sequence"/>
</dbReference>
<evidence type="ECO:0000256" key="5">
    <source>
        <dbReference type="ARBA" id="ARBA00022729"/>
    </source>
</evidence>
<accession>A0A2P5B2B2</accession>
<evidence type="ECO:0000256" key="3">
    <source>
        <dbReference type="ARBA" id="ARBA00022525"/>
    </source>
</evidence>
<dbReference type="GO" id="GO:0005576">
    <property type="term" value="C:extracellular region"/>
    <property type="evidence" value="ECO:0007669"/>
    <property type="project" value="UniProtKB-SubCell"/>
</dbReference>
<evidence type="ECO:0000256" key="7">
    <source>
        <dbReference type="SAM" id="SignalP"/>
    </source>
</evidence>
<keyword evidence="4" id="KW-0372">Hormone</keyword>
<sequence>MKRECMAVFYAILVLLLTYSVLLLSSANSHKIEAVSEWQQCNATIGECNGEEGELTLMKQNRLLAADEKKYISFDVTKKRGPVCDALIYQSCILPSNVQTRPCTIYNFCDRGHQGS</sequence>
<dbReference type="OrthoDB" id="1303939at2759"/>
<organism evidence="8 9">
    <name type="scientific">Parasponia andersonii</name>
    <name type="common">Sponia andersonii</name>
    <dbReference type="NCBI Taxonomy" id="3476"/>
    <lineage>
        <taxon>Eukaryota</taxon>
        <taxon>Viridiplantae</taxon>
        <taxon>Streptophyta</taxon>
        <taxon>Embryophyta</taxon>
        <taxon>Tracheophyta</taxon>
        <taxon>Spermatophyta</taxon>
        <taxon>Magnoliopsida</taxon>
        <taxon>eudicotyledons</taxon>
        <taxon>Gunneridae</taxon>
        <taxon>Pentapetalae</taxon>
        <taxon>rosids</taxon>
        <taxon>fabids</taxon>
        <taxon>Rosales</taxon>
        <taxon>Cannabaceae</taxon>
        <taxon>Parasponia</taxon>
    </lineage>
</organism>
<name>A0A2P5B2B2_PARAD</name>
<evidence type="ECO:0000313" key="8">
    <source>
        <dbReference type="EMBL" id="PON42899.1"/>
    </source>
</evidence>
<comment type="subcellular location">
    <subcellularLocation>
        <location evidence="1">Secreted</location>
    </subcellularLocation>
</comment>
<dbReference type="Pfam" id="PF05498">
    <property type="entry name" value="RALF"/>
    <property type="match status" value="1"/>
</dbReference>
<keyword evidence="3" id="KW-0964">Secreted</keyword>
<dbReference type="EMBL" id="JXTB01000380">
    <property type="protein sequence ID" value="PON42899.1"/>
    <property type="molecule type" value="Genomic_DNA"/>
</dbReference>
<dbReference type="AlphaFoldDB" id="A0A2P5B2B2"/>
<keyword evidence="6" id="KW-1015">Disulfide bond</keyword>
<evidence type="ECO:0000256" key="6">
    <source>
        <dbReference type="ARBA" id="ARBA00023157"/>
    </source>
</evidence>
<evidence type="ECO:0008006" key="10">
    <source>
        <dbReference type="Google" id="ProtNLM"/>
    </source>
</evidence>
<keyword evidence="5 7" id="KW-0732">Signal</keyword>
<dbReference type="InterPro" id="IPR039252">
    <property type="entry name" value="RALFL27"/>
</dbReference>
<protein>
    <recommendedName>
        <fullName evidence="10">Rapid ALkalinization Factor</fullName>
    </recommendedName>
</protein>
<evidence type="ECO:0000256" key="4">
    <source>
        <dbReference type="ARBA" id="ARBA00022702"/>
    </source>
</evidence>
<evidence type="ECO:0000313" key="9">
    <source>
        <dbReference type="Proteomes" id="UP000237105"/>
    </source>
</evidence>
<feature type="chain" id="PRO_5015149308" description="Rapid ALkalinization Factor" evidence="7">
    <location>
        <begin position="30"/>
        <end position="116"/>
    </location>
</feature>
<keyword evidence="9" id="KW-1185">Reference proteome</keyword>
<proteinExistence type="inferred from homology"/>
<gene>
    <name evidence="8" type="ORF">PanWU01x14_277950</name>
</gene>
<comment type="caution">
    <text evidence="8">The sequence shown here is derived from an EMBL/GenBank/DDBJ whole genome shotgun (WGS) entry which is preliminary data.</text>
</comment>
<comment type="similarity">
    <text evidence="2">Belongs to the plant rapid alkalinization factor (RALF) family.</text>
</comment>
<dbReference type="GO" id="GO:0040008">
    <property type="term" value="P:regulation of growth"/>
    <property type="evidence" value="ECO:0007669"/>
    <property type="project" value="UniProtKB-ARBA"/>
</dbReference>